<dbReference type="Proteomes" id="UP001161757">
    <property type="component" value="Unassembled WGS sequence"/>
</dbReference>
<sequence>MSLLSLPNELISRIITYLDSPSPFDTTLLHKPIGWRNLKQPWQVDDPDEAPDGTLFWQDPLKQLSLTCRLVRSLAMPTLFKYAVLRPSHLTEFLAFLKSQDLNQHVSSLVADVPGMCRSLHPAWWVRLLNEVPATRFSIFGPPEVLAQITGIEALTADAWAFDMTCQILQFEQSPDDARVKINYDDLPNILVARRWRHLTFNEGSSLLAYTTYEFFLRRTPSLLTALHFANSAEADMLFDNLLSFEYIAIFPFYNHVAEILMCIRKMLKLKRLMIKLCPEPGTTVLQDEIEQAGGHLDINDPWNECETSWMLIAHSVVFLTVQGSLAELQMDDVKVEAVRHTLETGLNARLQAWWTYQGEGSGLWQRKCRSPHALVEPQEP</sequence>
<proteinExistence type="predicted"/>
<organism evidence="2 3">
    <name type="scientific">Exophiala dermatitidis</name>
    <name type="common">Black yeast-like fungus</name>
    <name type="synonym">Wangiella dermatitidis</name>
    <dbReference type="NCBI Taxonomy" id="5970"/>
    <lineage>
        <taxon>Eukaryota</taxon>
        <taxon>Fungi</taxon>
        <taxon>Dikarya</taxon>
        <taxon>Ascomycota</taxon>
        <taxon>Pezizomycotina</taxon>
        <taxon>Eurotiomycetes</taxon>
        <taxon>Chaetothyriomycetidae</taxon>
        <taxon>Chaetothyriales</taxon>
        <taxon>Herpotrichiellaceae</taxon>
        <taxon>Exophiala</taxon>
    </lineage>
</organism>
<feature type="domain" description="F-box" evidence="1">
    <location>
        <begin position="1"/>
        <end position="31"/>
    </location>
</feature>
<protein>
    <recommendedName>
        <fullName evidence="1">F-box domain-containing protein</fullName>
    </recommendedName>
</protein>
<accession>A0AAN6F1I0</accession>
<dbReference type="EMBL" id="JAJGCB010000001">
    <property type="protein sequence ID" value="KAJ8995751.1"/>
    <property type="molecule type" value="Genomic_DNA"/>
</dbReference>
<evidence type="ECO:0000313" key="2">
    <source>
        <dbReference type="EMBL" id="KAJ8995751.1"/>
    </source>
</evidence>
<comment type="caution">
    <text evidence="2">The sequence shown here is derived from an EMBL/GenBank/DDBJ whole genome shotgun (WGS) entry which is preliminary data.</text>
</comment>
<dbReference type="PROSITE" id="PS50181">
    <property type="entry name" value="FBOX"/>
    <property type="match status" value="1"/>
</dbReference>
<evidence type="ECO:0000259" key="1">
    <source>
        <dbReference type="PROSITE" id="PS50181"/>
    </source>
</evidence>
<dbReference type="InterPro" id="IPR001810">
    <property type="entry name" value="F-box_dom"/>
</dbReference>
<name>A0AAN6F1I0_EXODE</name>
<reference evidence="2" key="1">
    <citation type="submission" date="2023-01" db="EMBL/GenBank/DDBJ databases">
        <title>Exophiala dermititidis isolated from Cystic Fibrosis Patient.</title>
        <authorList>
            <person name="Kurbessoian T."/>
            <person name="Crocker A."/>
            <person name="Murante D."/>
            <person name="Hogan D.A."/>
            <person name="Stajich J.E."/>
        </authorList>
    </citation>
    <scope>NUCLEOTIDE SEQUENCE</scope>
    <source>
        <strain evidence="2">Ex8</strain>
    </source>
</reference>
<gene>
    <name evidence="2" type="ORF">HRR80_000509</name>
</gene>
<evidence type="ECO:0000313" key="3">
    <source>
        <dbReference type="Proteomes" id="UP001161757"/>
    </source>
</evidence>
<dbReference type="AlphaFoldDB" id="A0AAN6F1I0"/>